<feature type="chain" id="PRO_5034808717" description="Peptidase S33 tripeptidyl aminopeptidase-like C-terminal domain-containing protein" evidence="3">
    <location>
        <begin position="17"/>
        <end position="516"/>
    </location>
</feature>
<reference evidence="6" key="2">
    <citation type="submission" date="2020-05" db="EMBL/GenBank/DDBJ databases">
        <authorList>
            <person name="Kim H.-S."/>
            <person name="Proctor R.H."/>
            <person name="Brown D.W."/>
        </authorList>
    </citation>
    <scope>NUCLEOTIDE SEQUENCE</scope>
    <source>
        <strain evidence="6">NRRL 20472</strain>
    </source>
</reference>
<dbReference type="InterPro" id="IPR029058">
    <property type="entry name" value="AB_hydrolase_fold"/>
</dbReference>
<protein>
    <recommendedName>
        <fullName evidence="8">Peptidase S33 tripeptidyl aminopeptidase-like C-terminal domain-containing protein</fullName>
    </recommendedName>
</protein>
<feature type="domain" description="Peptidase S33 tripeptidyl aminopeptidase-like C-terminal" evidence="5">
    <location>
        <begin position="413"/>
        <end position="501"/>
    </location>
</feature>
<feature type="signal peptide" evidence="3">
    <location>
        <begin position="1"/>
        <end position="16"/>
    </location>
</feature>
<evidence type="ECO:0000313" key="6">
    <source>
        <dbReference type="EMBL" id="KAF4952979.1"/>
    </source>
</evidence>
<evidence type="ECO:0000256" key="1">
    <source>
        <dbReference type="ARBA" id="ARBA00010088"/>
    </source>
</evidence>
<dbReference type="OrthoDB" id="425534at2759"/>
<name>A0A8H4T813_9HYPO</name>
<accession>A0A8H4T813</accession>
<evidence type="ECO:0000259" key="5">
    <source>
        <dbReference type="Pfam" id="PF08386"/>
    </source>
</evidence>
<organism evidence="6 7">
    <name type="scientific">Fusarium sarcochroum</name>
    <dbReference type="NCBI Taxonomy" id="1208366"/>
    <lineage>
        <taxon>Eukaryota</taxon>
        <taxon>Fungi</taxon>
        <taxon>Dikarya</taxon>
        <taxon>Ascomycota</taxon>
        <taxon>Pezizomycotina</taxon>
        <taxon>Sordariomycetes</taxon>
        <taxon>Hypocreomycetidae</taxon>
        <taxon>Hypocreales</taxon>
        <taxon>Nectriaceae</taxon>
        <taxon>Fusarium</taxon>
        <taxon>Fusarium lateritium species complex</taxon>
    </lineage>
</organism>
<dbReference type="InterPro" id="IPR000073">
    <property type="entry name" value="AB_hydrolase_1"/>
</dbReference>
<dbReference type="EMBL" id="JABEXW010000859">
    <property type="protein sequence ID" value="KAF4952979.1"/>
    <property type="molecule type" value="Genomic_DNA"/>
</dbReference>
<dbReference type="InterPro" id="IPR051601">
    <property type="entry name" value="Serine_prot/Carboxylest_S33"/>
</dbReference>
<evidence type="ECO:0000313" key="7">
    <source>
        <dbReference type="Proteomes" id="UP000622797"/>
    </source>
</evidence>
<keyword evidence="3" id="KW-0732">Signal</keyword>
<dbReference type="Proteomes" id="UP000622797">
    <property type="component" value="Unassembled WGS sequence"/>
</dbReference>
<dbReference type="SUPFAM" id="SSF53474">
    <property type="entry name" value="alpha/beta-Hydrolases"/>
    <property type="match status" value="1"/>
</dbReference>
<dbReference type="GO" id="GO:0016787">
    <property type="term" value="F:hydrolase activity"/>
    <property type="evidence" value="ECO:0007669"/>
    <property type="project" value="UniProtKB-KW"/>
</dbReference>
<keyword evidence="2" id="KW-0378">Hydrolase</keyword>
<dbReference type="Gene3D" id="3.40.50.1820">
    <property type="entry name" value="alpha/beta hydrolase"/>
    <property type="match status" value="1"/>
</dbReference>
<dbReference type="PANTHER" id="PTHR43248:SF25">
    <property type="entry name" value="AB HYDROLASE-1 DOMAIN-CONTAINING PROTEIN-RELATED"/>
    <property type="match status" value="1"/>
</dbReference>
<evidence type="ECO:0000259" key="4">
    <source>
        <dbReference type="Pfam" id="PF00561"/>
    </source>
</evidence>
<dbReference type="PANTHER" id="PTHR43248">
    <property type="entry name" value="2-SUCCINYL-6-HYDROXY-2,4-CYCLOHEXADIENE-1-CARBOXYLATE SYNTHASE"/>
    <property type="match status" value="1"/>
</dbReference>
<comment type="caution">
    <text evidence="6">The sequence shown here is derived from an EMBL/GenBank/DDBJ whole genome shotgun (WGS) entry which is preliminary data.</text>
</comment>
<reference evidence="6" key="1">
    <citation type="journal article" date="2020" name="BMC Genomics">
        <title>Correction to: Identification and distribution of gene clusters required for synthesis of sphingolipid metabolism inhibitors in diverse species of the filamentous fungus Fusarium.</title>
        <authorList>
            <person name="Kim H.S."/>
            <person name="Lohmar J.M."/>
            <person name="Busman M."/>
            <person name="Brown D.W."/>
            <person name="Naumann T.A."/>
            <person name="Divon H.H."/>
            <person name="Lysoe E."/>
            <person name="Uhlig S."/>
            <person name="Proctor R.H."/>
        </authorList>
    </citation>
    <scope>NUCLEOTIDE SEQUENCE</scope>
    <source>
        <strain evidence="6">NRRL 20472</strain>
    </source>
</reference>
<proteinExistence type="inferred from homology"/>
<sequence length="516" mass="56704">MPHFLLLLLLACLGEAASLMRRGLKWGKCNDIFFNSSLPYSCTSHKVPLDWTEPQNGVIELQLIKVSAPQQPSKGSIQVNFGGPGLEMRDVLLSNAKRLLRSTGGIYDLVAFDPRGTGNTIPFNCSNNPLQLTELLSHLRLSNANNQSAGQNWAFGDAISSQCWHHGQGVGDLIGTAFSARDLMSVVDALEEDGKLRYWGFSYGTTLGATVSAMFPDRIDKVVLDGNQNIHEYYYGYGEIEPLTDSDTAFSNMWSKCIEAGASRCSLAATYNDSAVLERDVWNLIDELKENPLAIKSKERSFILNHGAFTTLLLNSLRTIYSWPPLATAVDLLIKKQTDSEEFSNIFSELLPSSKEDIVSGIFDLVRLLGIRGSDRFTRAKSRNELSATIAKQERLSRLGGPPAAALSLLLSQWKFDAKERYEGPWEDIKTSYPLLIVGNTLDAQTPLKCAHNTSAIFDDSVVLEVQIYGHTTLAGRSKCAESTIATYFVNGTLPAKGTVCPVDLQPYEKANRGAS</sequence>
<evidence type="ECO:0000256" key="3">
    <source>
        <dbReference type="SAM" id="SignalP"/>
    </source>
</evidence>
<dbReference type="InterPro" id="IPR013595">
    <property type="entry name" value="Pept_S33_TAP-like_C"/>
</dbReference>
<feature type="domain" description="AB hydrolase-1" evidence="4">
    <location>
        <begin position="99"/>
        <end position="227"/>
    </location>
</feature>
<comment type="similarity">
    <text evidence="1">Belongs to the peptidase S33 family.</text>
</comment>
<dbReference type="AlphaFoldDB" id="A0A8H4T813"/>
<gene>
    <name evidence="6" type="ORF">FSARC_12518</name>
</gene>
<evidence type="ECO:0008006" key="8">
    <source>
        <dbReference type="Google" id="ProtNLM"/>
    </source>
</evidence>
<evidence type="ECO:0000256" key="2">
    <source>
        <dbReference type="ARBA" id="ARBA00022801"/>
    </source>
</evidence>
<keyword evidence="7" id="KW-1185">Reference proteome</keyword>
<dbReference type="Pfam" id="PF00561">
    <property type="entry name" value="Abhydrolase_1"/>
    <property type="match status" value="1"/>
</dbReference>
<dbReference type="Pfam" id="PF08386">
    <property type="entry name" value="Abhydrolase_4"/>
    <property type="match status" value="1"/>
</dbReference>